<dbReference type="InterPro" id="IPR051267">
    <property type="entry name" value="STEAP_metalloreductase"/>
</dbReference>
<keyword evidence="1" id="KW-0560">Oxidoreductase</keyword>
<evidence type="ECO:0000256" key="1">
    <source>
        <dbReference type="ARBA" id="ARBA00023002"/>
    </source>
</evidence>
<dbReference type="Pfam" id="PF03807">
    <property type="entry name" value="F420_oxidored"/>
    <property type="match status" value="1"/>
</dbReference>
<reference evidence="3 4" key="1">
    <citation type="submission" date="2019-06" db="EMBL/GenBank/DDBJ databases">
        <title>Sequencing the genomes of 1000 actinobacteria strains.</title>
        <authorList>
            <person name="Klenk H.-P."/>
        </authorList>
    </citation>
    <scope>NUCLEOTIDE SEQUENCE [LARGE SCALE GENOMIC DNA]</scope>
    <source>
        <strain evidence="3 4">DSM 45928</strain>
    </source>
</reference>
<name>A0A543APU5_9ACTN</name>
<evidence type="ECO:0000313" key="3">
    <source>
        <dbReference type="EMBL" id="TQL74556.1"/>
    </source>
</evidence>
<comment type="caution">
    <text evidence="3">The sequence shown here is derived from an EMBL/GenBank/DDBJ whole genome shotgun (WGS) entry which is preliminary data.</text>
</comment>
<dbReference type="RefSeq" id="WP_142033759.1">
    <property type="nucleotide sequence ID" value="NZ_JBHTGS010000002.1"/>
</dbReference>
<protein>
    <submittedName>
        <fullName evidence="3">Reduced coenzyme F420:NADP oxidoreductase</fullName>
    </submittedName>
</protein>
<evidence type="ECO:0000313" key="4">
    <source>
        <dbReference type="Proteomes" id="UP000317043"/>
    </source>
</evidence>
<proteinExistence type="predicted"/>
<dbReference type="Proteomes" id="UP000317043">
    <property type="component" value="Unassembled WGS sequence"/>
</dbReference>
<gene>
    <name evidence="3" type="ORF">FB566_0041</name>
</gene>
<dbReference type="InterPro" id="IPR028939">
    <property type="entry name" value="P5C_Rdtase_cat_N"/>
</dbReference>
<dbReference type="OrthoDB" id="5738121at2"/>
<dbReference type="InParanoid" id="A0A543APU5"/>
<accession>A0A543APU5</accession>
<sequence length="205" mass="21231">MDILIVGAGNMARGIATRLLAGGHPVHIAAPDVQQAQALAADLDGDATGHLLSGPGDAGIVILAVPYPINVTLATEWGEDLADRIVVDIANPVDFSSMDALVTAPGRSSAEEVADAAPSARVVKAFNTTFAKTLAAVEPLDVFIAGDDASARQTIARLAHDGGMRGIDVGHLKHARELEGFQLLHMMVQDQIGGGFATRLTLDRG</sequence>
<dbReference type="EMBL" id="VFOW01000001">
    <property type="protein sequence ID" value="TQL74556.1"/>
    <property type="molecule type" value="Genomic_DNA"/>
</dbReference>
<evidence type="ECO:0000259" key="2">
    <source>
        <dbReference type="Pfam" id="PF03807"/>
    </source>
</evidence>
<dbReference type="AlphaFoldDB" id="A0A543APU5"/>
<feature type="domain" description="Pyrroline-5-carboxylate reductase catalytic N-terminal" evidence="2">
    <location>
        <begin position="3"/>
        <end position="92"/>
    </location>
</feature>
<dbReference type="InterPro" id="IPR036291">
    <property type="entry name" value="NAD(P)-bd_dom_sf"/>
</dbReference>
<keyword evidence="4" id="KW-1185">Reference proteome</keyword>
<organism evidence="3 4">
    <name type="scientific">Stackebrandtia endophytica</name>
    <dbReference type="NCBI Taxonomy" id="1496996"/>
    <lineage>
        <taxon>Bacteria</taxon>
        <taxon>Bacillati</taxon>
        <taxon>Actinomycetota</taxon>
        <taxon>Actinomycetes</taxon>
        <taxon>Glycomycetales</taxon>
        <taxon>Glycomycetaceae</taxon>
        <taxon>Stackebrandtia</taxon>
    </lineage>
</organism>
<dbReference type="SUPFAM" id="SSF51735">
    <property type="entry name" value="NAD(P)-binding Rossmann-fold domains"/>
    <property type="match status" value="1"/>
</dbReference>
<dbReference type="PANTHER" id="PTHR14239:SF10">
    <property type="entry name" value="REDUCTASE"/>
    <property type="match status" value="1"/>
</dbReference>
<dbReference type="Gene3D" id="3.40.50.720">
    <property type="entry name" value="NAD(P)-binding Rossmann-like Domain"/>
    <property type="match status" value="1"/>
</dbReference>
<dbReference type="PANTHER" id="PTHR14239">
    <property type="entry name" value="DUDULIN-RELATED"/>
    <property type="match status" value="1"/>
</dbReference>
<dbReference type="GO" id="GO:0016491">
    <property type="term" value="F:oxidoreductase activity"/>
    <property type="evidence" value="ECO:0007669"/>
    <property type="project" value="UniProtKB-KW"/>
</dbReference>